<proteinExistence type="predicted"/>
<comment type="caution">
    <text evidence="3">The sequence shown here is derived from an EMBL/GenBank/DDBJ whole genome shotgun (WGS) entry which is preliminary data.</text>
</comment>
<dbReference type="Pfam" id="PF07879">
    <property type="entry name" value="PHB_acc_N"/>
    <property type="match status" value="1"/>
</dbReference>
<name>A0A317MPC8_9GAMM</name>
<dbReference type="Pfam" id="PF05233">
    <property type="entry name" value="PHB_acc"/>
    <property type="match status" value="1"/>
</dbReference>
<dbReference type="RefSeq" id="WP_110020627.1">
    <property type="nucleotide sequence ID" value="NZ_QGTJ01000019.1"/>
</dbReference>
<dbReference type="InterPro" id="IPR012909">
    <property type="entry name" value="PHA_DNA-bd_N"/>
</dbReference>
<protein>
    <submittedName>
        <fullName evidence="3">Polyhydroxyalkanoate synthesis repressor PhaR</fullName>
    </submittedName>
</protein>
<evidence type="ECO:0000259" key="1">
    <source>
        <dbReference type="Pfam" id="PF05233"/>
    </source>
</evidence>
<sequence>MSESRIIKKYPNRRLYDTAISSYITLEDVKRLVLERADFRVVDARSNEDITRGILLQIISEQEEQGNPIFTTEVLAHIIRFYGDTLQGMMGSYLEKSLQAFVDQQHLVREQMRNIIGANPLQVISDLAEHNLSIWQKMNERLYKQGIDPSNRAAVKAAELDKPDDGHKK</sequence>
<accession>A0A317MPC8</accession>
<evidence type="ECO:0000313" key="3">
    <source>
        <dbReference type="EMBL" id="PWV58335.1"/>
    </source>
</evidence>
<dbReference type="GO" id="GO:0006355">
    <property type="term" value="P:regulation of DNA-templated transcription"/>
    <property type="evidence" value="ECO:0007669"/>
    <property type="project" value="InterPro"/>
</dbReference>
<keyword evidence="4" id="KW-1185">Reference proteome</keyword>
<evidence type="ECO:0000313" key="4">
    <source>
        <dbReference type="Proteomes" id="UP000246569"/>
    </source>
</evidence>
<dbReference type="EMBL" id="QGTJ01000019">
    <property type="protein sequence ID" value="PWV58335.1"/>
    <property type="molecule type" value="Genomic_DNA"/>
</dbReference>
<dbReference type="InterPro" id="IPR007897">
    <property type="entry name" value="PHB_accumulat"/>
</dbReference>
<dbReference type="InterPro" id="IPR010134">
    <property type="entry name" value="PHA_reg_PhaR"/>
</dbReference>
<dbReference type="Proteomes" id="UP000246569">
    <property type="component" value="Unassembled WGS sequence"/>
</dbReference>
<feature type="domain" description="PHB accumulation regulatory" evidence="1">
    <location>
        <begin position="70"/>
        <end position="106"/>
    </location>
</feature>
<reference evidence="3 4" key="1">
    <citation type="submission" date="2018-05" db="EMBL/GenBank/DDBJ databases">
        <title>Genomic Encyclopedia of Type Strains, Phase IV (KMG-IV): sequencing the most valuable type-strain genomes for metagenomic binning, comparative biology and taxonomic classification.</title>
        <authorList>
            <person name="Goeker M."/>
        </authorList>
    </citation>
    <scope>NUCLEOTIDE SEQUENCE [LARGE SCALE GENOMIC DNA]</scope>
    <source>
        <strain evidence="3 4">DSM 23606</strain>
    </source>
</reference>
<evidence type="ECO:0000259" key="2">
    <source>
        <dbReference type="Pfam" id="PF07879"/>
    </source>
</evidence>
<feature type="domain" description="PHA accumulation regulator DNA-binding N-terminal" evidence="2">
    <location>
        <begin position="6"/>
        <end position="66"/>
    </location>
</feature>
<organism evidence="3 4">
    <name type="scientific">Plasticicumulans acidivorans</name>
    <dbReference type="NCBI Taxonomy" id="886464"/>
    <lineage>
        <taxon>Bacteria</taxon>
        <taxon>Pseudomonadati</taxon>
        <taxon>Pseudomonadota</taxon>
        <taxon>Gammaproteobacteria</taxon>
        <taxon>Candidatus Competibacteraceae</taxon>
        <taxon>Plasticicumulans</taxon>
    </lineage>
</organism>
<gene>
    <name evidence="3" type="ORF">C7443_1192</name>
</gene>
<dbReference type="OrthoDB" id="9795345at2"/>
<dbReference type="NCBIfam" id="TIGR01848">
    <property type="entry name" value="PHA_reg_PhaR"/>
    <property type="match status" value="1"/>
</dbReference>
<dbReference type="AlphaFoldDB" id="A0A317MPC8"/>